<dbReference type="CDD" id="cd04301">
    <property type="entry name" value="NAT_SF"/>
    <property type="match status" value="1"/>
</dbReference>
<dbReference type="SUPFAM" id="SSF55729">
    <property type="entry name" value="Acyl-CoA N-acyltransferases (Nat)"/>
    <property type="match status" value="1"/>
</dbReference>
<gene>
    <name evidence="3" type="ORF">CERZMDRAFT_98758</name>
</gene>
<evidence type="ECO:0000256" key="1">
    <source>
        <dbReference type="SAM" id="MobiDB-lite"/>
    </source>
</evidence>
<dbReference type="PROSITE" id="PS51186">
    <property type="entry name" value="GNAT"/>
    <property type="match status" value="1"/>
</dbReference>
<accession>A0A6A6FCA5</accession>
<keyword evidence="4" id="KW-1185">Reference proteome</keyword>
<dbReference type="AlphaFoldDB" id="A0A6A6FCA5"/>
<dbReference type="Proteomes" id="UP000799539">
    <property type="component" value="Unassembled WGS sequence"/>
</dbReference>
<proteinExistence type="predicted"/>
<dbReference type="EMBL" id="ML992678">
    <property type="protein sequence ID" value="KAF2211017.1"/>
    <property type="molecule type" value="Genomic_DNA"/>
</dbReference>
<feature type="region of interest" description="Disordered" evidence="1">
    <location>
        <begin position="1"/>
        <end position="29"/>
    </location>
</feature>
<protein>
    <recommendedName>
        <fullName evidence="2">N-acetyltransferase domain-containing protein</fullName>
    </recommendedName>
</protein>
<evidence type="ECO:0000313" key="3">
    <source>
        <dbReference type="EMBL" id="KAF2211017.1"/>
    </source>
</evidence>
<dbReference type="InterPro" id="IPR000182">
    <property type="entry name" value="GNAT_dom"/>
</dbReference>
<dbReference type="InterPro" id="IPR016181">
    <property type="entry name" value="Acyl_CoA_acyltransferase"/>
</dbReference>
<sequence>MPSSSAPTKLHRRKPSSPMPFKIRPERPEDTTAIRQVISAAFAEKSHLQHREVQVVDQLKSAGQLSVSLVATTRVEYQWNGNDAHQQDEALEGDEVVVGYVAVSPVKLVPRRDENGSKRAQKVVEGWYGLGPVAVRPNLQCNGVGKALVWKAREVLLEMNARGWVVCGRRDLYARFGFDSYAGLWVEDVPKHRVSCAELNKSEDEDQLQGEIRYCDAWRVL</sequence>
<dbReference type="OrthoDB" id="202470at2759"/>
<dbReference type="GO" id="GO:0016747">
    <property type="term" value="F:acyltransferase activity, transferring groups other than amino-acyl groups"/>
    <property type="evidence" value="ECO:0007669"/>
    <property type="project" value="InterPro"/>
</dbReference>
<reference evidence="3" key="1">
    <citation type="journal article" date="2020" name="Stud. Mycol.">
        <title>101 Dothideomycetes genomes: a test case for predicting lifestyles and emergence of pathogens.</title>
        <authorList>
            <person name="Haridas S."/>
            <person name="Albert R."/>
            <person name="Binder M."/>
            <person name="Bloem J."/>
            <person name="Labutti K."/>
            <person name="Salamov A."/>
            <person name="Andreopoulos B."/>
            <person name="Baker S."/>
            <person name="Barry K."/>
            <person name="Bills G."/>
            <person name="Bluhm B."/>
            <person name="Cannon C."/>
            <person name="Castanera R."/>
            <person name="Culley D."/>
            <person name="Daum C."/>
            <person name="Ezra D."/>
            <person name="Gonzalez J."/>
            <person name="Henrissat B."/>
            <person name="Kuo A."/>
            <person name="Liang C."/>
            <person name="Lipzen A."/>
            <person name="Lutzoni F."/>
            <person name="Magnuson J."/>
            <person name="Mondo S."/>
            <person name="Nolan M."/>
            <person name="Ohm R."/>
            <person name="Pangilinan J."/>
            <person name="Park H.-J."/>
            <person name="Ramirez L."/>
            <person name="Alfaro M."/>
            <person name="Sun H."/>
            <person name="Tritt A."/>
            <person name="Yoshinaga Y."/>
            <person name="Zwiers L.-H."/>
            <person name="Turgeon B."/>
            <person name="Goodwin S."/>
            <person name="Spatafora J."/>
            <person name="Crous P."/>
            <person name="Grigoriev I."/>
        </authorList>
    </citation>
    <scope>NUCLEOTIDE SEQUENCE</scope>
    <source>
        <strain evidence="3">SCOH1-5</strain>
    </source>
</reference>
<dbReference type="Gene3D" id="3.40.630.30">
    <property type="match status" value="1"/>
</dbReference>
<evidence type="ECO:0000313" key="4">
    <source>
        <dbReference type="Proteomes" id="UP000799539"/>
    </source>
</evidence>
<evidence type="ECO:0000259" key="2">
    <source>
        <dbReference type="PROSITE" id="PS51186"/>
    </source>
</evidence>
<feature type="domain" description="N-acetyltransferase" evidence="2">
    <location>
        <begin position="21"/>
        <end position="195"/>
    </location>
</feature>
<organism evidence="3 4">
    <name type="scientific">Cercospora zeae-maydis SCOH1-5</name>
    <dbReference type="NCBI Taxonomy" id="717836"/>
    <lineage>
        <taxon>Eukaryota</taxon>
        <taxon>Fungi</taxon>
        <taxon>Dikarya</taxon>
        <taxon>Ascomycota</taxon>
        <taxon>Pezizomycotina</taxon>
        <taxon>Dothideomycetes</taxon>
        <taxon>Dothideomycetidae</taxon>
        <taxon>Mycosphaerellales</taxon>
        <taxon>Mycosphaerellaceae</taxon>
        <taxon>Cercospora</taxon>
    </lineage>
</organism>
<name>A0A6A6FCA5_9PEZI</name>
<dbReference type="Pfam" id="PF00583">
    <property type="entry name" value="Acetyltransf_1"/>
    <property type="match status" value="1"/>
</dbReference>